<name>A0A6N3EVG8_CLOSY</name>
<reference evidence="2" key="1">
    <citation type="submission" date="2019-11" db="EMBL/GenBank/DDBJ databases">
        <authorList>
            <person name="Feng L."/>
        </authorList>
    </citation>
    <scope>NUCLEOTIDE SEQUENCE</scope>
    <source>
        <strain evidence="2">CsymbiosumLFYP84</strain>
    </source>
</reference>
<feature type="transmembrane region" description="Helical" evidence="1">
    <location>
        <begin position="71"/>
        <end position="93"/>
    </location>
</feature>
<evidence type="ECO:0000256" key="1">
    <source>
        <dbReference type="SAM" id="Phobius"/>
    </source>
</evidence>
<keyword evidence="1" id="KW-0812">Transmembrane</keyword>
<organism evidence="2">
    <name type="scientific">Clostridium symbiosum</name>
    <name type="common">Bacteroides symbiosus</name>
    <dbReference type="NCBI Taxonomy" id="1512"/>
    <lineage>
        <taxon>Bacteria</taxon>
        <taxon>Bacillati</taxon>
        <taxon>Bacillota</taxon>
        <taxon>Clostridia</taxon>
        <taxon>Lachnospirales</taxon>
        <taxon>Lachnospiraceae</taxon>
        <taxon>Otoolea</taxon>
    </lineage>
</organism>
<keyword evidence="1" id="KW-1133">Transmembrane helix</keyword>
<dbReference type="AlphaFoldDB" id="A0A6N3EVG8"/>
<feature type="transmembrane region" description="Helical" evidence="1">
    <location>
        <begin position="41"/>
        <end position="65"/>
    </location>
</feature>
<proteinExistence type="predicted"/>
<dbReference type="RefSeq" id="WP_156684653.1">
    <property type="nucleotide sequence ID" value="NZ_CACRUA010000026.1"/>
</dbReference>
<accession>A0A6N3EVG8</accession>
<dbReference type="EMBL" id="CACRUA010000026">
    <property type="protein sequence ID" value="VYU41917.1"/>
    <property type="molecule type" value="Genomic_DNA"/>
</dbReference>
<feature type="transmembrane region" description="Helical" evidence="1">
    <location>
        <begin position="153"/>
        <end position="175"/>
    </location>
</feature>
<keyword evidence="1" id="KW-0472">Membrane</keyword>
<evidence type="ECO:0000313" key="2">
    <source>
        <dbReference type="EMBL" id="VYU41917.1"/>
    </source>
</evidence>
<feature type="transmembrane region" description="Helical" evidence="1">
    <location>
        <begin position="117"/>
        <end position="141"/>
    </location>
</feature>
<protein>
    <submittedName>
        <fullName evidence="2">Uncharacterized protein</fullName>
    </submittedName>
</protein>
<gene>
    <name evidence="2" type="ORF">CSLFYP84_02174</name>
</gene>
<sequence>MASKEEVEAILRLFEMKSSSQAFKATFVELFPKKKLESHHFVIIFVSLLLGILLKYSSTTFITFIDVVELVNSMVVALFGIVFTGYALFQALIDKDMLKRMLKVKEGKTNIQISNDYFLNVMILDIFCVILNIGLLLLLKVFPVELLNYVDAIFISVVAIVFFTFYFSIQALAIWEMKSFVFNIYQFFNINAGTKAVEILKENKDKDNQA</sequence>